<evidence type="ECO:0000256" key="1">
    <source>
        <dbReference type="SAM" id="Phobius"/>
    </source>
</evidence>
<dbReference type="Proteomes" id="UP000031847">
    <property type="component" value="Unassembled WGS sequence"/>
</dbReference>
<feature type="transmembrane region" description="Helical" evidence="1">
    <location>
        <begin position="7"/>
        <end position="27"/>
    </location>
</feature>
<organism evidence="2 3">
    <name type="scientific">Lactococcus lactis subsp. lactis</name>
    <name type="common">Streptococcus lactis</name>
    <dbReference type="NCBI Taxonomy" id="1360"/>
    <lineage>
        <taxon>Bacteria</taxon>
        <taxon>Bacillati</taxon>
        <taxon>Bacillota</taxon>
        <taxon>Bacilli</taxon>
        <taxon>Lactobacillales</taxon>
        <taxon>Streptococcaceae</taxon>
        <taxon>Lactococcus</taxon>
    </lineage>
</organism>
<dbReference type="RefSeq" id="WP_240205019.1">
    <property type="nucleotide sequence ID" value="NZ_BBSI01000022.1"/>
</dbReference>
<protein>
    <submittedName>
        <fullName evidence="2">NADH:flavin oxidoreductases, Old Yellow Enzyme family</fullName>
    </submittedName>
</protein>
<keyword evidence="1" id="KW-1133">Transmembrane helix</keyword>
<comment type="caution">
    <text evidence="2">The sequence shown here is derived from an EMBL/GenBank/DDBJ whole genome shotgun (WGS) entry which is preliminary data.</text>
</comment>
<gene>
    <name evidence="2" type="ORF">JCM5805K_1473</name>
</gene>
<evidence type="ECO:0000313" key="2">
    <source>
        <dbReference type="EMBL" id="GAM80362.1"/>
    </source>
</evidence>
<evidence type="ECO:0000313" key="3">
    <source>
        <dbReference type="Proteomes" id="UP000031847"/>
    </source>
</evidence>
<dbReference type="EMBL" id="BBSI01000022">
    <property type="protein sequence ID" value="GAM80362.1"/>
    <property type="molecule type" value="Genomic_DNA"/>
</dbReference>
<dbReference type="AlphaFoldDB" id="A0A0B8QTP7"/>
<accession>A0A0B8QTP7</accession>
<sequence length="65" mass="7805">MNWIREILPILGIGSIFAIAYELVLWLSQKLIENDSKEKIKKEKRLLMSNFFIFQKTKRTLHELK</sequence>
<name>A0A0B8QTP7_LACLL</name>
<reference evidence="2 3" key="1">
    <citation type="submission" date="2015-01" db="EMBL/GenBank/DDBJ databases">
        <title>Lactococcus lactis subsp.lactis JCM 5805 whole genome shotgun sequence.</title>
        <authorList>
            <person name="Fujii T."/>
            <person name="Tomita Y."/>
            <person name="Ikushima S."/>
            <person name="Fujiwara D."/>
        </authorList>
    </citation>
    <scope>NUCLEOTIDE SEQUENCE [LARGE SCALE GENOMIC DNA]</scope>
    <source>
        <strain evidence="2 3">JCM 5805</strain>
    </source>
</reference>
<keyword evidence="1" id="KW-0472">Membrane</keyword>
<proteinExistence type="predicted"/>
<keyword evidence="1" id="KW-0812">Transmembrane</keyword>